<protein>
    <submittedName>
        <fullName evidence="2">Alpha/beta fold hydrolase</fullName>
    </submittedName>
</protein>
<reference evidence="2 3" key="1">
    <citation type="submission" date="2024-04" db="EMBL/GenBank/DDBJ databases">
        <title>Novel species of the genus Ideonella isolated from streams.</title>
        <authorList>
            <person name="Lu H."/>
        </authorList>
    </citation>
    <scope>NUCLEOTIDE SEQUENCE [LARGE SCALE GENOMIC DNA]</scope>
    <source>
        <strain evidence="2 3">DXS22W</strain>
    </source>
</reference>
<feature type="domain" description="Serine aminopeptidase S33" evidence="1">
    <location>
        <begin position="222"/>
        <end position="271"/>
    </location>
</feature>
<organism evidence="2 3">
    <name type="scientific">Pseudaquabacterium inlustre</name>
    <dbReference type="NCBI Taxonomy" id="2984192"/>
    <lineage>
        <taxon>Bacteria</taxon>
        <taxon>Pseudomonadati</taxon>
        <taxon>Pseudomonadota</taxon>
        <taxon>Betaproteobacteria</taxon>
        <taxon>Burkholderiales</taxon>
        <taxon>Sphaerotilaceae</taxon>
        <taxon>Pseudaquabacterium</taxon>
    </lineage>
</organism>
<sequence length="300" mass="31615">MSCTPPTPSPSRRWHRLAGAAALALAGAGLLGGCATLDEKQREWIFQPGTRTWAGGQAAAQGMQDVWIDFHSAEAGQAARLHGLWLPQPAADAPVLLYLHGARFDVRGSAPRMRRLHDLGFAVLAVDYRGFGQSSPALPSEALAHEDAQAAWHWLAAQHPQARRYLFGHSLGGAIAVRLAAETPDLAGLMVEGSFTSIPDVVASFKWGWLPVAPLISQRFDAAEAIARVKAPVLVVHGSADSLIPPALGRALYERASAPKRFVLVEGGSHHSTNAVGLAQYREAVAALFGVGGRAGAAGS</sequence>
<dbReference type="Pfam" id="PF12146">
    <property type="entry name" value="Hydrolase_4"/>
    <property type="match status" value="2"/>
</dbReference>
<dbReference type="PANTHER" id="PTHR12277">
    <property type="entry name" value="ALPHA/BETA HYDROLASE DOMAIN-CONTAINING PROTEIN"/>
    <property type="match status" value="1"/>
</dbReference>
<dbReference type="InterPro" id="IPR022742">
    <property type="entry name" value="Hydrolase_4"/>
</dbReference>
<dbReference type="GO" id="GO:0016787">
    <property type="term" value="F:hydrolase activity"/>
    <property type="evidence" value="ECO:0007669"/>
    <property type="project" value="UniProtKB-KW"/>
</dbReference>
<dbReference type="EMBL" id="JBBUTH010000002">
    <property type="protein sequence ID" value="MEK8049612.1"/>
    <property type="molecule type" value="Genomic_DNA"/>
</dbReference>
<dbReference type="InterPro" id="IPR029058">
    <property type="entry name" value="AB_hydrolase_fold"/>
</dbReference>
<proteinExistence type="predicted"/>
<dbReference type="RefSeq" id="WP_341409293.1">
    <property type="nucleotide sequence ID" value="NZ_JBBUTH010000002.1"/>
</dbReference>
<comment type="caution">
    <text evidence="2">The sequence shown here is derived from an EMBL/GenBank/DDBJ whole genome shotgun (WGS) entry which is preliminary data.</text>
</comment>
<accession>A0ABU9CGI8</accession>
<evidence type="ECO:0000259" key="1">
    <source>
        <dbReference type="Pfam" id="PF12146"/>
    </source>
</evidence>
<keyword evidence="3" id="KW-1185">Reference proteome</keyword>
<feature type="domain" description="Serine aminopeptidase S33" evidence="1">
    <location>
        <begin position="95"/>
        <end position="204"/>
    </location>
</feature>
<dbReference type="InterPro" id="IPR000073">
    <property type="entry name" value="AB_hydrolase_1"/>
</dbReference>
<dbReference type="PRINTS" id="PR00111">
    <property type="entry name" value="ABHYDROLASE"/>
</dbReference>
<dbReference type="Proteomes" id="UP001365405">
    <property type="component" value="Unassembled WGS sequence"/>
</dbReference>
<dbReference type="PANTHER" id="PTHR12277:SF81">
    <property type="entry name" value="PROTEIN ABHD13"/>
    <property type="match status" value="1"/>
</dbReference>
<keyword evidence="2" id="KW-0378">Hydrolase</keyword>
<evidence type="ECO:0000313" key="2">
    <source>
        <dbReference type="EMBL" id="MEK8049612.1"/>
    </source>
</evidence>
<evidence type="ECO:0000313" key="3">
    <source>
        <dbReference type="Proteomes" id="UP001365405"/>
    </source>
</evidence>
<dbReference type="Gene3D" id="3.40.50.1820">
    <property type="entry name" value="alpha/beta hydrolase"/>
    <property type="match status" value="1"/>
</dbReference>
<dbReference type="SUPFAM" id="SSF53474">
    <property type="entry name" value="alpha/beta-Hydrolases"/>
    <property type="match status" value="1"/>
</dbReference>
<name>A0ABU9CGI8_9BURK</name>
<gene>
    <name evidence="2" type="ORF">AACH10_05115</name>
</gene>